<evidence type="ECO:0000313" key="3">
    <source>
        <dbReference type="Proteomes" id="UP000663879"/>
    </source>
</evidence>
<gene>
    <name evidence="2" type="ORF">OXX778_LOCUS8711</name>
</gene>
<evidence type="ECO:0000256" key="1">
    <source>
        <dbReference type="SAM" id="Phobius"/>
    </source>
</evidence>
<sequence length="86" mass="9732">MIWPRASAALKVKPWAQSKMSLLTYMANESPVVFFSTIVGVAVGFPTIAYLISKVNAEPKGIAHQKTLYTVFRPEDYPKELHQYCR</sequence>
<dbReference type="AlphaFoldDB" id="A0A813VTE1"/>
<keyword evidence="1" id="KW-0812">Transmembrane</keyword>
<name>A0A813VTE1_9BILA</name>
<feature type="transmembrane region" description="Helical" evidence="1">
    <location>
        <begin position="32"/>
        <end position="52"/>
    </location>
</feature>
<comment type="caution">
    <text evidence="2">The sequence shown here is derived from an EMBL/GenBank/DDBJ whole genome shotgun (WGS) entry which is preliminary data.</text>
</comment>
<dbReference type="EMBL" id="CAJNOC010001222">
    <property type="protein sequence ID" value="CAF0846166.1"/>
    <property type="molecule type" value="Genomic_DNA"/>
</dbReference>
<keyword evidence="3" id="KW-1185">Reference proteome</keyword>
<proteinExistence type="predicted"/>
<evidence type="ECO:0000313" key="2">
    <source>
        <dbReference type="EMBL" id="CAF0846166.1"/>
    </source>
</evidence>
<keyword evidence="1" id="KW-1133">Transmembrane helix</keyword>
<dbReference type="OrthoDB" id="10287523at2759"/>
<keyword evidence="1" id="KW-0472">Membrane</keyword>
<reference evidence="2" key="1">
    <citation type="submission" date="2021-02" db="EMBL/GenBank/DDBJ databases">
        <authorList>
            <person name="Nowell W R."/>
        </authorList>
    </citation>
    <scope>NUCLEOTIDE SEQUENCE</scope>
    <source>
        <strain evidence="2">Ploen Becks lab</strain>
    </source>
</reference>
<dbReference type="Proteomes" id="UP000663879">
    <property type="component" value="Unassembled WGS sequence"/>
</dbReference>
<protein>
    <submittedName>
        <fullName evidence="2">Uncharacterized protein</fullName>
    </submittedName>
</protein>
<accession>A0A813VTE1</accession>
<organism evidence="2 3">
    <name type="scientific">Brachionus calyciflorus</name>
    <dbReference type="NCBI Taxonomy" id="104777"/>
    <lineage>
        <taxon>Eukaryota</taxon>
        <taxon>Metazoa</taxon>
        <taxon>Spiralia</taxon>
        <taxon>Gnathifera</taxon>
        <taxon>Rotifera</taxon>
        <taxon>Eurotatoria</taxon>
        <taxon>Monogononta</taxon>
        <taxon>Pseudotrocha</taxon>
        <taxon>Ploima</taxon>
        <taxon>Brachionidae</taxon>
        <taxon>Brachionus</taxon>
    </lineage>
</organism>